<dbReference type="PANTHER" id="PTHR11280:SF5">
    <property type="entry name" value="GLUCOSAMINE-6-PHOSPHATE ISOMERASE"/>
    <property type="match status" value="1"/>
</dbReference>
<comment type="caution">
    <text evidence="4">Lacks conserved residue(s) required for the propagation of feature annotation.</text>
</comment>
<evidence type="ECO:0000313" key="6">
    <source>
        <dbReference type="EMBL" id="BAS27139.1"/>
    </source>
</evidence>
<dbReference type="KEGG" id="lpil:LIP_1282"/>
<dbReference type="GO" id="GO:0005737">
    <property type="term" value="C:cytoplasm"/>
    <property type="evidence" value="ECO:0007669"/>
    <property type="project" value="TreeGrafter"/>
</dbReference>
<feature type="active site" description="For ring-opening step" evidence="4">
    <location>
        <position position="143"/>
    </location>
</feature>
<dbReference type="GO" id="GO:0005975">
    <property type="term" value="P:carbohydrate metabolic process"/>
    <property type="evidence" value="ECO:0007669"/>
    <property type="project" value="InterPro"/>
</dbReference>
<dbReference type="NCBIfam" id="TIGR00502">
    <property type="entry name" value="nagB"/>
    <property type="match status" value="1"/>
</dbReference>
<feature type="active site" description="For ring-opening step" evidence="4">
    <location>
        <position position="136"/>
    </location>
</feature>
<dbReference type="STRING" id="1555112.LIP_1282"/>
<dbReference type="GO" id="GO:0006043">
    <property type="term" value="P:glucosamine catabolic process"/>
    <property type="evidence" value="ECO:0007669"/>
    <property type="project" value="TreeGrafter"/>
</dbReference>
<evidence type="ECO:0000313" key="7">
    <source>
        <dbReference type="Proteomes" id="UP000065807"/>
    </source>
</evidence>
<dbReference type="SUPFAM" id="SSF100950">
    <property type="entry name" value="NagB/RpiA/CoA transferase-like"/>
    <property type="match status" value="1"/>
</dbReference>
<accession>A0A0K2SJX0</accession>
<evidence type="ECO:0000256" key="2">
    <source>
        <dbReference type="ARBA" id="ARBA00022801"/>
    </source>
</evidence>
<dbReference type="Pfam" id="PF01182">
    <property type="entry name" value="Glucosamine_iso"/>
    <property type="match status" value="1"/>
</dbReference>
<dbReference type="Gene3D" id="3.40.50.1360">
    <property type="match status" value="1"/>
</dbReference>
<dbReference type="AlphaFoldDB" id="A0A0K2SJX0"/>
<comment type="similarity">
    <text evidence="4">Belongs to the glucosamine/galactosamine-6-phosphate isomerase family. NagB subfamily.</text>
</comment>
<protein>
    <recommendedName>
        <fullName evidence="4">Glucosamine-6-phosphate deaminase</fullName>
        <ecNumber evidence="4">3.5.99.6</ecNumber>
    </recommendedName>
    <alternativeName>
        <fullName evidence="4">GlcN6P deaminase</fullName>
        <shortName evidence="4">GNPDA</shortName>
    </alternativeName>
    <alternativeName>
        <fullName evidence="4">Glucosamine-6-phosphate isomerase</fullName>
    </alternativeName>
</protein>
<feature type="active site" description="Proton acceptor; for ring-opening step" evidence="4">
    <location>
        <position position="138"/>
    </location>
</feature>
<evidence type="ECO:0000256" key="4">
    <source>
        <dbReference type="HAMAP-Rule" id="MF_01241"/>
    </source>
</evidence>
<comment type="catalytic activity">
    <reaction evidence="1 4">
        <text>alpha-D-glucosamine 6-phosphate + H2O = beta-D-fructose 6-phosphate + NH4(+)</text>
        <dbReference type="Rhea" id="RHEA:12172"/>
        <dbReference type="ChEBI" id="CHEBI:15377"/>
        <dbReference type="ChEBI" id="CHEBI:28938"/>
        <dbReference type="ChEBI" id="CHEBI:57634"/>
        <dbReference type="ChEBI" id="CHEBI:75989"/>
        <dbReference type="EC" id="3.5.99.6"/>
    </reaction>
</comment>
<dbReference type="OrthoDB" id="9791139at2"/>
<dbReference type="GO" id="GO:0019262">
    <property type="term" value="P:N-acetylneuraminate catabolic process"/>
    <property type="evidence" value="ECO:0007669"/>
    <property type="project" value="UniProtKB-UniRule"/>
</dbReference>
<dbReference type="EC" id="3.5.99.6" evidence="4"/>
<dbReference type="Proteomes" id="UP000065807">
    <property type="component" value="Chromosome"/>
</dbReference>
<dbReference type="InterPro" id="IPR004547">
    <property type="entry name" value="Glucosamine6P_isomerase"/>
</dbReference>
<sequence>MQIRVVGEPSSVADGAAREVIRQVTERPDSVLGLATGATPEGLYRELVKAYRRGRVSFARVSTFNLDEYVGLPAGHPASYHHYMERHLLAYVDVDPLHVHIPNGQAPDVDQECRRYEEQLRRAGYVDLQILGLGRNGHIGFNEPGTPFGSLTHRVALAETTREANRVHFPAGQEPPREAITMGIRSIMQARRILVLATGEAKAEAVAAAVLGPVTEQVPASILQLHPSVTWWLDEAAASLLEKDLRQVDRAL</sequence>
<keyword evidence="2 4" id="KW-0378">Hydrolase</keyword>
<dbReference type="GO" id="GO:0042802">
    <property type="term" value="F:identical protein binding"/>
    <property type="evidence" value="ECO:0007669"/>
    <property type="project" value="TreeGrafter"/>
</dbReference>
<dbReference type="InterPro" id="IPR006148">
    <property type="entry name" value="Glc/Gal-6P_isomerase"/>
</dbReference>
<dbReference type="CDD" id="cd01399">
    <property type="entry name" value="GlcN6P_deaminase"/>
    <property type="match status" value="1"/>
</dbReference>
<dbReference type="GO" id="GO:0006046">
    <property type="term" value="P:N-acetylglucosamine catabolic process"/>
    <property type="evidence" value="ECO:0007669"/>
    <property type="project" value="UniProtKB-UniRule"/>
</dbReference>
<dbReference type="PROSITE" id="PS01161">
    <property type="entry name" value="GLC_GALNAC_ISOMERASE"/>
    <property type="match status" value="1"/>
</dbReference>
<dbReference type="UniPathway" id="UPA00629">
    <property type="reaction ID" value="UER00684"/>
</dbReference>
<evidence type="ECO:0000256" key="1">
    <source>
        <dbReference type="ARBA" id="ARBA00000644"/>
    </source>
</evidence>
<gene>
    <name evidence="4" type="primary">nagB</name>
    <name evidence="6" type="ORF">LIP_1282</name>
</gene>
<dbReference type="FunFam" id="3.40.50.1360:FF:000003">
    <property type="entry name" value="Glucosamine-6-phosphate deaminase"/>
    <property type="match status" value="1"/>
</dbReference>
<dbReference type="InterPro" id="IPR018321">
    <property type="entry name" value="Glucosamine6P_isomerase_CS"/>
</dbReference>
<keyword evidence="7" id="KW-1185">Reference proteome</keyword>
<reference evidence="7" key="1">
    <citation type="submission" date="2015-07" db="EMBL/GenBank/DDBJ databases">
        <title>Complete genome sequence and phylogenetic analysis of Limnochorda pilosa.</title>
        <authorList>
            <person name="Watanabe M."/>
            <person name="Kojima H."/>
            <person name="Fukui M."/>
        </authorList>
    </citation>
    <scope>NUCLEOTIDE SEQUENCE [LARGE SCALE GENOMIC DNA]</scope>
    <source>
        <strain evidence="7">HC45</strain>
    </source>
</reference>
<evidence type="ECO:0000256" key="3">
    <source>
        <dbReference type="ARBA" id="ARBA00023277"/>
    </source>
</evidence>
<organism evidence="6 7">
    <name type="scientific">Limnochorda pilosa</name>
    <dbReference type="NCBI Taxonomy" id="1555112"/>
    <lineage>
        <taxon>Bacteria</taxon>
        <taxon>Bacillati</taxon>
        <taxon>Bacillota</taxon>
        <taxon>Limnochordia</taxon>
        <taxon>Limnochordales</taxon>
        <taxon>Limnochordaceae</taxon>
        <taxon>Limnochorda</taxon>
    </lineage>
</organism>
<feature type="domain" description="Glucosamine/galactosamine-6-phosphate isomerase" evidence="5">
    <location>
        <begin position="12"/>
        <end position="231"/>
    </location>
</feature>
<name>A0A0K2SJX0_LIMPI</name>
<dbReference type="GO" id="GO:0004342">
    <property type="term" value="F:glucosamine-6-phosphate deaminase activity"/>
    <property type="evidence" value="ECO:0007669"/>
    <property type="project" value="UniProtKB-UniRule"/>
</dbReference>
<dbReference type="PATRIC" id="fig|1555112.3.peg.1328"/>
<keyword evidence="3 4" id="KW-0119">Carbohydrate metabolism</keyword>
<dbReference type="PANTHER" id="PTHR11280">
    <property type="entry name" value="GLUCOSAMINE-6-PHOSPHATE ISOMERASE"/>
    <property type="match status" value="1"/>
</dbReference>
<comment type="function">
    <text evidence="4">Catalyzes the reversible isomerization-deamination of glucosamine 6-phosphate (GlcN6P) to form fructose 6-phosphate (Fru6P) and ammonium ion.</text>
</comment>
<dbReference type="HAMAP" id="MF_01241">
    <property type="entry name" value="GlcN6P_deamin"/>
    <property type="match status" value="1"/>
</dbReference>
<comment type="pathway">
    <text evidence="4">Amino-sugar metabolism; N-acetylneuraminate degradation; D-fructose 6-phosphate from N-acetylneuraminate: step 5/5.</text>
</comment>
<dbReference type="RefSeq" id="WP_068135595.1">
    <property type="nucleotide sequence ID" value="NZ_AP014924.1"/>
</dbReference>
<dbReference type="InterPro" id="IPR037171">
    <property type="entry name" value="NagB/RpiA_transferase-like"/>
</dbReference>
<feature type="active site" description="Proton acceptor; for enolization step" evidence="4">
    <location>
        <position position="67"/>
    </location>
</feature>
<reference evidence="7" key="2">
    <citation type="journal article" date="2016" name="Int. J. Syst. Evol. Microbiol.">
        <title>Complete genome sequence and cell structure of Limnochorda pilosa, a Gram-negative spore-former within the phylum Firmicutes.</title>
        <authorList>
            <person name="Watanabe M."/>
            <person name="Kojima H."/>
            <person name="Fukui M."/>
        </authorList>
    </citation>
    <scope>NUCLEOTIDE SEQUENCE [LARGE SCALE GENOMIC DNA]</scope>
    <source>
        <strain evidence="7">HC45</strain>
    </source>
</reference>
<evidence type="ECO:0000259" key="5">
    <source>
        <dbReference type="Pfam" id="PF01182"/>
    </source>
</evidence>
<proteinExistence type="inferred from homology"/>
<dbReference type="EMBL" id="AP014924">
    <property type="protein sequence ID" value="BAS27139.1"/>
    <property type="molecule type" value="Genomic_DNA"/>
</dbReference>